<comment type="caution">
    <text evidence="1">The sequence shown here is derived from an EMBL/GenBank/DDBJ whole genome shotgun (WGS) entry which is preliminary data.</text>
</comment>
<dbReference type="AlphaFoldDB" id="A0AAE3NYT1"/>
<dbReference type="SUPFAM" id="SSF53448">
    <property type="entry name" value="Nucleotide-diphospho-sugar transferases"/>
    <property type="match status" value="1"/>
</dbReference>
<dbReference type="RefSeq" id="WP_275569512.1">
    <property type="nucleotide sequence ID" value="NZ_JARGYC010000091.1"/>
</dbReference>
<evidence type="ECO:0000313" key="1">
    <source>
        <dbReference type="EMBL" id="MDF0603390.1"/>
    </source>
</evidence>
<name>A0AAE3NYT1_9RHOB</name>
<sequence>MIISLTSIPPRFHLIGPTLHSLVRQHAPADRVLLHIPHRYRRFPDWDGTLPEVPDGVEIVRCAEDYGPATKVLAAAKAHAGQDVEILFCDDDRIYAPTLTRDFMAARADQPDACIAAMGNEADFFFDSRQIRDLQPRAVKRRWQRDTWFLARWLWWRARRKLTGHNLGRPARRIFARGGYVDMFMGFGGAMVRPDFFDDVAFDIPDICWTVDDIWLSGMLARRNIPIWVPANLREPANTDAFRVDALYAFAVEGAGRPKAGRHCYDLLRERYGIWP</sequence>
<evidence type="ECO:0000313" key="2">
    <source>
        <dbReference type="Proteomes" id="UP001220964"/>
    </source>
</evidence>
<dbReference type="CDD" id="cd00761">
    <property type="entry name" value="Glyco_tranf_GTA_type"/>
    <property type="match status" value="1"/>
</dbReference>
<proteinExistence type="predicted"/>
<reference evidence="1" key="1">
    <citation type="submission" date="2023-03" db="EMBL/GenBank/DDBJ databases">
        <title>Multiphase analysis and comparison of six strains from genera Psychromarinibacter, Lutimaribacter, and Maritimibacter, including a novel species: Psychromarinibacter sediminicola sp. nov.</title>
        <authorList>
            <person name="Wang Y.-H."/>
            <person name="Ye M.-Q."/>
            <person name="Du Z.-J."/>
        </authorList>
    </citation>
    <scope>NUCLEOTIDE SEQUENCE</scope>
    <source>
        <strain evidence="1">C21-152</strain>
    </source>
</reference>
<dbReference type="EMBL" id="JARGYC010000091">
    <property type="protein sequence ID" value="MDF0603390.1"/>
    <property type="molecule type" value="Genomic_DNA"/>
</dbReference>
<accession>A0AAE3NYT1</accession>
<keyword evidence="2" id="KW-1185">Reference proteome</keyword>
<dbReference type="Proteomes" id="UP001220964">
    <property type="component" value="Unassembled WGS sequence"/>
</dbReference>
<protein>
    <submittedName>
        <fullName evidence="1">Glycosyltransferase family 2 protein</fullName>
    </submittedName>
</protein>
<dbReference type="InterPro" id="IPR029044">
    <property type="entry name" value="Nucleotide-diphossugar_trans"/>
</dbReference>
<organism evidence="1 2">
    <name type="scientific">Psychromarinibacter sediminicola</name>
    <dbReference type="NCBI Taxonomy" id="3033385"/>
    <lineage>
        <taxon>Bacteria</taxon>
        <taxon>Pseudomonadati</taxon>
        <taxon>Pseudomonadota</taxon>
        <taxon>Alphaproteobacteria</taxon>
        <taxon>Rhodobacterales</taxon>
        <taxon>Paracoccaceae</taxon>
        <taxon>Psychromarinibacter</taxon>
    </lineage>
</organism>
<gene>
    <name evidence="1" type="ORF">P1J78_21905</name>
</gene>